<evidence type="ECO:0008006" key="9">
    <source>
        <dbReference type="Google" id="ProtNLM"/>
    </source>
</evidence>
<dbReference type="InterPro" id="IPR050090">
    <property type="entry name" value="Tyrosine_recombinase_XerCD"/>
</dbReference>
<feature type="domain" description="Tyr recombinase" evidence="5">
    <location>
        <begin position="150"/>
        <end position="335"/>
    </location>
</feature>
<dbReference type="PANTHER" id="PTHR30349:SF41">
    <property type="entry name" value="INTEGRASE_RECOMBINASE PROTEIN MJ0367-RELATED"/>
    <property type="match status" value="1"/>
</dbReference>
<evidence type="ECO:0000259" key="5">
    <source>
        <dbReference type="PROSITE" id="PS51898"/>
    </source>
</evidence>
<comment type="caution">
    <text evidence="7">The sequence shown here is derived from an EMBL/GenBank/DDBJ whole genome shotgun (WGS) entry which is preliminary data.</text>
</comment>
<sequence length="353" mass="40832">MSIDPRKGKAVTAKRRNGRSEKGAGFIGLELGFDLFYNAKRAEKLRTRTLEDYQSYWRYFREWLTESHSEISGVGQLDTAILREYMNYMSYERTKYEGVEERRVEGCNLSPVTVASRLRALKTMCKFWTSEGLMSEDPAEKLKSPRKDTEEKSVIVDEQLRALIEVADVDTFAGFRDRTLMLLLADTGLRINEALRLESVHLDIASRCIRLPGHMNKNRKPRIVPVSASVLRELIKLMEENRAYFDTDFIFLANYGDPLKADQFRKRLSQYADKVGIDRKVTPVSPHRFRDYFCTNYLLNGGDLFTLQRIVAHADIKTTQGYVKVNEGAMRDSHAQYSPLSRLGMSRVRKRRQ</sequence>
<dbReference type="InterPro" id="IPR025269">
    <property type="entry name" value="SAM-like_dom"/>
</dbReference>
<dbReference type="Pfam" id="PF13102">
    <property type="entry name" value="Phage_int_SAM_5"/>
    <property type="match status" value="1"/>
</dbReference>
<evidence type="ECO:0000256" key="2">
    <source>
        <dbReference type="ARBA" id="ARBA00023125"/>
    </source>
</evidence>
<evidence type="ECO:0000313" key="8">
    <source>
        <dbReference type="Proteomes" id="UP000032534"/>
    </source>
</evidence>
<dbReference type="AlphaFoldDB" id="A0A0D7X297"/>
<dbReference type="InterPro" id="IPR013762">
    <property type="entry name" value="Integrase-like_cat_sf"/>
</dbReference>
<evidence type="ECO:0000313" key="7">
    <source>
        <dbReference type="EMBL" id="KJD45506.1"/>
    </source>
</evidence>
<dbReference type="SUPFAM" id="SSF56349">
    <property type="entry name" value="DNA breaking-rejoining enzymes"/>
    <property type="match status" value="1"/>
</dbReference>
<keyword evidence="2 4" id="KW-0238">DNA-binding</keyword>
<dbReference type="PANTHER" id="PTHR30349">
    <property type="entry name" value="PHAGE INTEGRASE-RELATED"/>
    <property type="match status" value="1"/>
</dbReference>
<proteinExistence type="inferred from homology"/>
<accession>A0A0D7X297</accession>
<dbReference type="GO" id="GO:0006310">
    <property type="term" value="P:DNA recombination"/>
    <property type="evidence" value="ECO:0007669"/>
    <property type="project" value="UniProtKB-KW"/>
</dbReference>
<reference evidence="7 8" key="1">
    <citation type="submission" date="2014-11" db="EMBL/GenBank/DDBJ databases">
        <title>Draft Genome Sequences of Paenibacillus polymyxa NRRL B-30509 and Paenibacillus terrae NRRL B-30644, Strains from a Poultry Environment that Produce Tridecaptin A and Paenicidins.</title>
        <authorList>
            <person name="van Belkum M.J."/>
            <person name="Lohans C.T."/>
            <person name="Vederas J.C."/>
        </authorList>
    </citation>
    <scope>NUCLEOTIDE SEQUENCE [LARGE SCALE GENOMIC DNA]</scope>
    <source>
        <strain evidence="7 8">NRRL B-30644</strain>
    </source>
</reference>
<protein>
    <recommendedName>
        <fullName evidence="9">Integrase</fullName>
    </recommendedName>
</protein>
<dbReference type="Gene3D" id="1.10.443.10">
    <property type="entry name" value="Intergrase catalytic core"/>
    <property type="match status" value="1"/>
</dbReference>
<dbReference type="GO" id="GO:0003677">
    <property type="term" value="F:DNA binding"/>
    <property type="evidence" value="ECO:0007669"/>
    <property type="project" value="UniProtKB-UniRule"/>
</dbReference>
<dbReference type="EMBL" id="JTHP01000019">
    <property type="protein sequence ID" value="KJD45506.1"/>
    <property type="molecule type" value="Genomic_DNA"/>
</dbReference>
<evidence type="ECO:0000256" key="1">
    <source>
        <dbReference type="ARBA" id="ARBA00008857"/>
    </source>
</evidence>
<evidence type="ECO:0000259" key="6">
    <source>
        <dbReference type="PROSITE" id="PS51900"/>
    </source>
</evidence>
<dbReference type="GO" id="GO:0015074">
    <property type="term" value="P:DNA integration"/>
    <property type="evidence" value="ECO:0007669"/>
    <property type="project" value="InterPro"/>
</dbReference>
<keyword evidence="3" id="KW-0233">DNA recombination</keyword>
<evidence type="ECO:0000256" key="3">
    <source>
        <dbReference type="ARBA" id="ARBA00023172"/>
    </source>
</evidence>
<dbReference type="PATRIC" id="fig|159743.3.peg.2619"/>
<dbReference type="Gene3D" id="1.10.150.130">
    <property type="match status" value="1"/>
</dbReference>
<evidence type="ECO:0000256" key="4">
    <source>
        <dbReference type="PROSITE-ProRule" id="PRU01248"/>
    </source>
</evidence>
<dbReference type="PROSITE" id="PS51898">
    <property type="entry name" value="TYR_RECOMBINASE"/>
    <property type="match status" value="1"/>
</dbReference>
<dbReference type="PROSITE" id="PS51900">
    <property type="entry name" value="CB"/>
    <property type="match status" value="1"/>
</dbReference>
<dbReference type="InterPro" id="IPR002104">
    <property type="entry name" value="Integrase_catalytic"/>
</dbReference>
<dbReference type="InterPro" id="IPR010998">
    <property type="entry name" value="Integrase_recombinase_N"/>
</dbReference>
<gene>
    <name evidence="7" type="ORF">QD47_11720</name>
</gene>
<dbReference type="InterPro" id="IPR044068">
    <property type="entry name" value="CB"/>
</dbReference>
<name>A0A0D7X297_9BACL</name>
<comment type="similarity">
    <text evidence="1">Belongs to the 'phage' integrase family.</text>
</comment>
<dbReference type="Pfam" id="PF00589">
    <property type="entry name" value="Phage_integrase"/>
    <property type="match status" value="1"/>
</dbReference>
<dbReference type="InterPro" id="IPR011010">
    <property type="entry name" value="DNA_brk_join_enz"/>
</dbReference>
<keyword evidence="8" id="KW-1185">Reference proteome</keyword>
<feature type="domain" description="Core-binding (CB)" evidence="6">
    <location>
        <begin position="27"/>
        <end position="129"/>
    </location>
</feature>
<organism evidence="7 8">
    <name type="scientific">Paenibacillus terrae</name>
    <dbReference type="NCBI Taxonomy" id="159743"/>
    <lineage>
        <taxon>Bacteria</taxon>
        <taxon>Bacillati</taxon>
        <taxon>Bacillota</taxon>
        <taxon>Bacilli</taxon>
        <taxon>Bacillales</taxon>
        <taxon>Paenibacillaceae</taxon>
        <taxon>Paenibacillus</taxon>
    </lineage>
</organism>
<dbReference type="Proteomes" id="UP000032534">
    <property type="component" value="Unassembled WGS sequence"/>
</dbReference>